<dbReference type="InterPro" id="IPR041078">
    <property type="entry name" value="Plavaka"/>
</dbReference>
<evidence type="ECO:0000256" key="1">
    <source>
        <dbReference type="SAM" id="MobiDB-lite"/>
    </source>
</evidence>
<reference evidence="2 3" key="1">
    <citation type="journal article" date="2019" name="Nat. Ecol. Evol.">
        <title>Megaphylogeny resolves global patterns of mushroom evolution.</title>
        <authorList>
            <person name="Varga T."/>
            <person name="Krizsan K."/>
            <person name="Foldi C."/>
            <person name="Dima B."/>
            <person name="Sanchez-Garcia M."/>
            <person name="Sanchez-Ramirez S."/>
            <person name="Szollosi G.J."/>
            <person name="Szarkandi J.G."/>
            <person name="Papp V."/>
            <person name="Albert L."/>
            <person name="Andreopoulos W."/>
            <person name="Angelini C."/>
            <person name="Antonin V."/>
            <person name="Barry K.W."/>
            <person name="Bougher N.L."/>
            <person name="Buchanan P."/>
            <person name="Buyck B."/>
            <person name="Bense V."/>
            <person name="Catcheside P."/>
            <person name="Chovatia M."/>
            <person name="Cooper J."/>
            <person name="Damon W."/>
            <person name="Desjardin D."/>
            <person name="Finy P."/>
            <person name="Geml J."/>
            <person name="Haridas S."/>
            <person name="Hughes K."/>
            <person name="Justo A."/>
            <person name="Karasinski D."/>
            <person name="Kautmanova I."/>
            <person name="Kiss B."/>
            <person name="Kocsube S."/>
            <person name="Kotiranta H."/>
            <person name="LaButti K.M."/>
            <person name="Lechner B.E."/>
            <person name="Liimatainen K."/>
            <person name="Lipzen A."/>
            <person name="Lukacs Z."/>
            <person name="Mihaltcheva S."/>
            <person name="Morgado L.N."/>
            <person name="Niskanen T."/>
            <person name="Noordeloos M.E."/>
            <person name="Ohm R.A."/>
            <person name="Ortiz-Santana B."/>
            <person name="Ovrebo C."/>
            <person name="Racz N."/>
            <person name="Riley R."/>
            <person name="Savchenko A."/>
            <person name="Shiryaev A."/>
            <person name="Soop K."/>
            <person name="Spirin V."/>
            <person name="Szebenyi C."/>
            <person name="Tomsovsky M."/>
            <person name="Tulloss R.E."/>
            <person name="Uehling J."/>
            <person name="Grigoriev I.V."/>
            <person name="Vagvolgyi C."/>
            <person name="Papp T."/>
            <person name="Martin F.M."/>
            <person name="Miettinen O."/>
            <person name="Hibbett D.S."/>
            <person name="Nagy L.G."/>
        </authorList>
    </citation>
    <scope>NUCLEOTIDE SEQUENCE [LARGE SCALE GENOMIC DNA]</scope>
    <source>
        <strain evidence="2 3">CBS 962.96</strain>
    </source>
</reference>
<dbReference type="AlphaFoldDB" id="A0A4S8LIA7"/>
<proteinExistence type="predicted"/>
<gene>
    <name evidence="2" type="ORF">K435DRAFT_866398</name>
</gene>
<protein>
    <submittedName>
        <fullName evidence="2">Uncharacterized protein</fullName>
    </submittedName>
</protein>
<feature type="region of interest" description="Disordered" evidence="1">
    <location>
        <begin position="1"/>
        <end position="20"/>
    </location>
</feature>
<dbReference type="EMBL" id="ML179413">
    <property type="protein sequence ID" value="THU88318.1"/>
    <property type="molecule type" value="Genomic_DNA"/>
</dbReference>
<accession>A0A4S8LIA7</accession>
<evidence type="ECO:0000313" key="2">
    <source>
        <dbReference type="EMBL" id="THU88318.1"/>
    </source>
</evidence>
<evidence type="ECO:0000313" key="3">
    <source>
        <dbReference type="Proteomes" id="UP000297245"/>
    </source>
</evidence>
<keyword evidence="3" id="KW-1185">Reference proteome</keyword>
<organism evidence="2 3">
    <name type="scientific">Dendrothele bispora (strain CBS 962.96)</name>
    <dbReference type="NCBI Taxonomy" id="1314807"/>
    <lineage>
        <taxon>Eukaryota</taxon>
        <taxon>Fungi</taxon>
        <taxon>Dikarya</taxon>
        <taxon>Basidiomycota</taxon>
        <taxon>Agaricomycotina</taxon>
        <taxon>Agaricomycetes</taxon>
        <taxon>Agaricomycetidae</taxon>
        <taxon>Agaricales</taxon>
        <taxon>Agaricales incertae sedis</taxon>
        <taxon>Dendrothele</taxon>
    </lineage>
</organism>
<name>A0A4S8LIA7_DENBC</name>
<dbReference type="Proteomes" id="UP000297245">
    <property type="component" value="Unassembled WGS sequence"/>
</dbReference>
<feature type="region of interest" description="Disordered" evidence="1">
    <location>
        <begin position="256"/>
        <end position="284"/>
    </location>
</feature>
<dbReference type="Pfam" id="PF18759">
    <property type="entry name" value="Plavaka"/>
    <property type="match status" value="1"/>
</dbReference>
<dbReference type="OrthoDB" id="2418900at2759"/>
<sequence length="284" mass="31692">MSSMGNMVKRSSPLRSSRSRTKRFLKELDEELWKPGSTIVPVIISSDQTQLTTFRNKNCYLVYVTIGNIPKEIRRKPTRQGQILLGYLPIIKLSNLTGPLAMRRRMVANIFHACMGYMLKPLEKAGRKGVHMASGDGLVHRTHPIFALHVSDYPEQLLITGCKKGECPTCPIPMDEVGDSAEVYNFHDFAQVLEAFDKLDQGLGPTAFRRACKDAGIKPIQQPYWINLPFVNIFHSIRQVAYISLRQAAACEQGAKGERAHQSARPQNLILPHVSKSTGPPGGK</sequence>